<dbReference type="EMBL" id="CABFJX010000072">
    <property type="protein sequence ID" value="VTT62066.1"/>
    <property type="molecule type" value="Genomic_DNA"/>
</dbReference>
<dbReference type="Proteomes" id="UP000760494">
    <property type="component" value="Unassembled WGS sequence"/>
</dbReference>
<evidence type="ECO:0000313" key="2">
    <source>
        <dbReference type="Proteomes" id="UP000760494"/>
    </source>
</evidence>
<name>A0A9Q9U7C4_FUSFU</name>
<organism evidence="1 2">
    <name type="scientific">Fusarium fujikuroi</name>
    <name type="common">Bakanae and foot rot disease fungus</name>
    <name type="synonym">Gibberella fujikuroi</name>
    <dbReference type="NCBI Taxonomy" id="5127"/>
    <lineage>
        <taxon>Eukaryota</taxon>
        <taxon>Fungi</taxon>
        <taxon>Dikarya</taxon>
        <taxon>Ascomycota</taxon>
        <taxon>Pezizomycotina</taxon>
        <taxon>Sordariomycetes</taxon>
        <taxon>Hypocreomycetidae</taxon>
        <taxon>Hypocreales</taxon>
        <taxon>Nectriaceae</taxon>
        <taxon>Fusarium</taxon>
        <taxon>Fusarium fujikuroi species complex</taxon>
    </lineage>
</organism>
<dbReference type="AlphaFoldDB" id="A0A9Q9U7C4"/>
<accession>A0A9Q9U7C4</accession>
<evidence type="ECO:0000313" key="1">
    <source>
        <dbReference type="EMBL" id="VTT62066.1"/>
    </source>
</evidence>
<reference evidence="1" key="1">
    <citation type="submission" date="2019-05" db="EMBL/GenBank/DDBJ databases">
        <authorList>
            <person name="Piombo E."/>
        </authorList>
    </citation>
    <scope>NUCLEOTIDE SEQUENCE</scope>
    <source>
        <strain evidence="1">C2S</strain>
    </source>
</reference>
<gene>
    <name evidence="1" type="ORF">C2S_14647</name>
</gene>
<sequence>MPAAGLPLSSYITLLPSPHPKDYDNTALDPSINTFPDLTAPATTDLMPAVRNSLQPYDHDYCITGHDLDIAIRPALEAAKSKELKEIYIIVAAIRKNFSLRCRSNLIKIAIFNYSLIQLISCMSYSHCLGSIYLN</sequence>
<comment type="caution">
    <text evidence="1">The sequence shown here is derived from an EMBL/GenBank/DDBJ whole genome shotgun (WGS) entry which is preliminary data.</text>
</comment>
<proteinExistence type="predicted"/>
<protein>
    <submittedName>
        <fullName evidence="1">Uncharacterized protein</fullName>
    </submittedName>
</protein>